<evidence type="ECO:0000313" key="3">
    <source>
        <dbReference type="Proteomes" id="UP000708208"/>
    </source>
</evidence>
<evidence type="ECO:0000256" key="1">
    <source>
        <dbReference type="SAM" id="Phobius"/>
    </source>
</evidence>
<dbReference type="Proteomes" id="UP000708208">
    <property type="component" value="Unassembled WGS sequence"/>
</dbReference>
<keyword evidence="1" id="KW-0472">Membrane</keyword>
<accession>A0A8J2LNR3</accession>
<name>A0A8J2LNR3_9HEXA</name>
<comment type="caution">
    <text evidence="2">The sequence shown here is derived from an EMBL/GenBank/DDBJ whole genome shotgun (WGS) entry which is preliminary data.</text>
</comment>
<reference evidence="2" key="1">
    <citation type="submission" date="2021-06" db="EMBL/GenBank/DDBJ databases">
        <authorList>
            <person name="Hodson N. C."/>
            <person name="Mongue J. A."/>
            <person name="Jaron S. K."/>
        </authorList>
    </citation>
    <scope>NUCLEOTIDE SEQUENCE</scope>
</reference>
<evidence type="ECO:0000313" key="2">
    <source>
        <dbReference type="EMBL" id="CAG7826474.1"/>
    </source>
</evidence>
<keyword evidence="1" id="KW-0812">Transmembrane</keyword>
<keyword evidence="1" id="KW-1133">Transmembrane helix</keyword>
<feature type="non-terminal residue" evidence="2">
    <location>
        <position position="1"/>
    </location>
</feature>
<dbReference type="AlphaFoldDB" id="A0A8J2LNR3"/>
<feature type="transmembrane region" description="Helical" evidence="1">
    <location>
        <begin position="48"/>
        <end position="69"/>
    </location>
</feature>
<gene>
    <name evidence="2" type="ORF">AFUS01_LOCUS36526</name>
</gene>
<feature type="transmembrane region" description="Helical" evidence="1">
    <location>
        <begin position="102"/>
        <end position="120"/>
    </location>
</feature>
<sequence length="122" mass="13104">MVYYGIGYYIKNLAGNPYLNMVYMGLTDATGYPTSFFFNNWLGRRRSLVVFMALAAVALVAVPVIQLILDVNNPGLGTMGLAFSGSTSPLAAIVAPQMAYLGMYWPSVPFFIFAGISVGGSL</sequence>
<proteinExistence type="predicted"/>
<dbReference type="OrthoDB" id="2261376at2759"/>
<dbReference type="EMBL" id="CAJVCH010539901">
    <property type="protein sequence ID" value="CAG7826474.1"/>
    <property type="molecule type" value="Genomic_DNA"/>
</dbReference>
<keyword evidence="3" id="KW-1185">Reference proteome</keyword>
<protein>
    <submittedName>
        <fullName evidence="2">Uncharacterized protein</fullName>
    </submittedName>
</protein>
<organism evidence="2 3">
    <name type="scientific">Allacma fusca</name>
    <dbReference type="NCBI Taxonomy" id="39272"/>
    <lineage>
        <taxon>Eukaryota</taxon>
        <taxon>Metazoa</taxon>
        <taxon>Ecdysozoa</taxon>
        <taxon>Arthropoda</taxon>
        <taxon>Hexapoda</taxon>
        <taxon>Collembola</taxon>
        <taxon>Symphypleona</taxon>
        <taxon>Sminthuridae</taxon>
        <taxon>Allacma</taxon>
    </lineage>
</organism>